<dbReference type="RefSeq" id="WP_096806967.1">
    <property type="nucleotide sequence ID" value="NZ_CP022196.1"/>
</dbReference>
<feature type="compositionally biased region" description="Low complexity" evidence="1">
    <location>
        <begin position="74"/>
        <end position="85"/>
    </location>
</feature>
<gene>
    <name evidence="3" type="ORF">CEW89_18970</name>
</gene>
<keyword evidence="2" id="KW-0732">Signal</keyword>
<keyword evidence="4" id="KW-1185">Reference proteome</keyword>
<dbReference type="Proteomes" id="UP000217935">
    <property type="component" value="Chromosome"/>
</dbReference>
<dbReference type="AlphaFoldDB" id="A0A291GH19"/>
<name>A0A291GH19_9RHOB</name>
<evidence type="ECO:0000313" key="4">
    <source>
        <dbReference type="Proteomes" id="UP000217935"/>
    </source>
</evidence>
<evidence type="ECO:0000256" key="2">
    <source>
        <dbReference type="SAM" id="SignalP"/>
    </source>
</evidence>
<feature type="chain" id="PRO_5012425819" evidence="2">
    <location>
        <begin position="26"/>
        <end position="104"/>
    </location>
</feature>
<proteinExistence type="predicted"/>
<evidence type="ECO:0000256" key="1">
    <source>
        <dbReference type="SAM" id="MobiDB-lite"/>
    </source>
</evidence>
<organism evidence="3 4">
    <name type="scientific">Celeribacter ethanolicus</name>
    <dbReference type="NCBI Taxonomy" id="1758178"/>
    <lineage>
        <taxon>Bacteria</taxon>
        <taxon>Pseudomonadati</taxon>
        <taxon>Pseudomonadota</taxon>
        <taxon>Alphaproteobacteria</taxon>
        <taxon>Rhodobacterales</taxon>
        <taxon>Roseobacteraceae</taxon>
        <taxon>Celeribacter</taxon>
    </lineage>
</organism>
<sequence>MKHVTKTAKTLALLLPLAFATPVFAQNVTITNGNGGTVEKTRDCVRENGKVVCGTSTTATTANGQTVTKDRQRTTTSEGTTSTMTCVGPTGEPGPCSRTVQITR</sequence>
<evidence type="ECO:0000313" key="3">
    <source>
        <dbReference type="EMBL" id="ATG49477.1"/>
    </source>
</evidence>
<dbReference type="KEGG" id="ceh:CEW89_18970"/>
<protein>
    <submittedName>
        <fullName evidence="3">Uncharacterized protein</fullName>
    </submittedName>
</protein>
<feature type="signal peptide" evidence="2">
    <location>
        <begin position="1"/>
        <end position="25"/>
    </location>
</feature>
<reference evidence="3 4" key="1">
    <citation type="submission" date="2017-06" db="EMBL/GenBank/DDBJ databases">
        <title>Celeribacter sp. TSPH2 complete genome sequence.</title>
        <authorList>
            <person name="Woo J.-H."/>
            <person name="Kim H.-S."/>
        </authorList>
    </citation>
    <scope>NUCLEOTIDE SEQUENCE [LARGE SCALE GENOMIC DNA]</scope>
    <source>
        <strain evidence="3 4">TSPH2</strain>
    </source>
</reference>
<dbReference type="STRING" id="1758178.GCA_001550095_02507"/>
<dbReference type="EMBL" id="CP022196">
    <property type="protein sequence ID" value="ATG49477.1"/>
    <property type="molecule type" value="Genomic_DNA"/>
</dbReference>
<feature type="region of interest" description="Disordered" evidence="1">
    <location>
        <begin position="64"/>
        <end position="104"/>
    </location>
</feature>
<accession>A0A291GH19</accession>